<proteinExistence type="predicted"/>
<evidence type="ECO:0000256" key="1">
    <source>
        <dbReference type="ARBA" id="ARBA00023239"/>
    </source>
</evidence>
<keyword evidence="4" id="KW-1185">Reference proteome</keyword>
<dbReference type="PANTHER" id="PTHR30143:SF0">
    <property type="entry name" value="2-KETO-4-PENTENOATE HYDRATASE"/>
    <property type="match status" value="1"/>
</dbReference>
<dbReference type="GO" id="GO:0008684">
    <property type="term" value="F:2-oxopent-4-enoate hydratase activity"/>
    <property type="evidence" value="ECO:0007669"/>
    <property type="project" value="TreeGrafter"/>
</dbReference>
<dbReference type="AlphaFoldDB" id="A0A916RDP0"/>
<dbReference type="Proteomes" id="UP000648801">
    <property type="component" value="Unassembled WGS sequence"/>
</dbReference>
<organism evidence="3 4">
    <name type="scientific">Edaphobacter acidisoli</name>
    <dbReference type="NCBI Taxonomy" id="2040573"/>
    <lineage>
        <taxon>Bacteria</taxon>
        <taxon>Pseudomonadati</taxon>
        <taxon>Acidobacteriota</taxon>
        <taxon>Terriglobia</taxon>
        <taxon>Terriglobales</taxon>
        <taxon>Acidobacteriaceae</taxon>
        <taxon>Edaphobacter</taxon>
    </lineage>
</organism>
<keyword evidence="3" id="KW-0378">Hydrolase</keyword>
<comment type="caution">
    <text evidence="3">The sequence shown here is derived from an EMBL/GenBank/DDBJ whole genome shotgun (WGS) entry which is preliminary data.</text>
</comment>
<dbReference type="InterPro" id="IPR050772">
    <property type="entry name" value="Hydratase-Decarb/MhpD_sf"/>
</dbReference>
<dbReference type="SUPFAM" id="SSF56529">
    <property type="entry name" value="FAH"/>
    <property type="match status" value="1"/>
</dbReference>
<reference evidence="3" key="1">
    <citation type="journal article" date="2014" name="Int. J. Syst. Evol. Microbiol.">
        <title>Complete genome sequence of Corynebacterium casei LMG S-19264T (=DSM 44701T), isolated from a smear-ripened cheese.</title>
        <authorList>
            <consortium name="US DOE Joint Genome Institute (JGI-PGF)"/>
            <person name="Walter F."/>
            <person name="Albersmeier A."/>
            <person name="Kalinowski J."/>
            <person name="Ruckert C."/>
        </authorList>
    </citation>
    <scope>NUCLEOTIDE SEQUENCE</scope>
    <source>
        <strain evidence="3">CGMCC 1.15447</strain>
    </source>
</reference>
<gene>
    <name evidence="3" type="ORF">GCM10011507_01430</name>
</gene>
<accession>A0A916RDP0</accession>
<protein>
    <submittedName>
        <fullName evidence="3">Fumarylacetoacetate (FAA) hydrolase</fullName>
    </submittedName>
</protein>
<feature type="domain" description="Fumarylacetoacetase-like C-terminal" evidence="2">
    <location>
        <begin position="81"/>
        <end position="238"/>
    </location>
</feature>
<evidence type="ECO:0000259" key="2">
    <source>
        <dbReference type="Pfam" id="PF01557"/>
    </source>
</evidence>
<evidence type="ECO:0000313" key="3">
    <source>
        <dbReference type="EMBL" id="GGA53963.1"/>
    </source>
</evidence>
<evidence type="ECO:0000313" key="4">
    <source>
        <dbReference type="Proteomes" id="UP000648801"/>
    </source>
</evidence>
<dbReference type="EMBL" id="BMJB01000001">
    <property type="protein sequence ID" value="GGA53963.1"/>
    <property type="molecule type" value="Genomic_DNA"/>
</dbReference>
<name>A0A916RDP0_9BACT</name>
<dbReference type="GO" id="GO:0016787">
    <property type="term" value="F:hydrolase activity"/>
    <property type="evidence" value="ECO:0007669"/>
    <property type="project" value="UniProtKB-KW"/>
</dbReference>
<dbReference type="Gene3D" id="3.90.850.10">
    <property type="entry name" value="Fumarylacetoacetase-like, C-terminal domain"/>
    <property type="match status" value="1"/>
</dbReference>
<dbReference type="GO" id="GO:0005737">
    <property type="term" value="C:cytoplasm"/>
    <property type="evidence" value="ECO:0007669"/>
    <property type="project" value="TreeGrafter"/>
</dbReference>
<dbReference type="PANTHER" id="PTHR30143">
    <property type="entry name" value="ACID HYDRATASE"/>
    <property type="match status" value="1"/>
</dbReference>
<dbReference type="Pfam" id="PF01557">
    <property type="entry name" value="FAA_hydrolase"/>
    <property type="match status" value="1"/>
</dbReference>
<sequence length="240" mass="26038">MLDARRTGNAIADLPKDVRPTTLEEAYFIQDRMALAYDDIGGWKVGAPSADATPMFAPMPLNWMGPSGCELRGITHRMRGLEAEIAFLIGEDLPPREEPYTREEVIAAIESCHPAIEVIESGLIDPLSTDRFTWLADMQIHGGFVFGDGVPNWQSIDFTQENVALAVDGSVRVERTGSNTSGDLLRLLPWLANEGAARTGGLKKGDWITTGSWTGLTQASAGSSVDVTFSTAGRVRLRFA</sequence>
<reference evidence="3" key="2">
    <citation type="submission" date="2020-09" db="EMBL/GenBank/DDBJ databases">
        <authorList>
            <person name="Sun Q."/>
            <person name="Zhou Y."/>
        </authorList>
    </citation>
    <scope>NUCLEOTIDE SEQUENCE</scope>
    <source>
        <strain evidence="3">CGMCC 1.15447</strain>
    </source>
</reference>
<keyword evidence="1" id="KW-0456">Lyase</keyword>
<dbReference type="InterPro" id="IPR036663">
    <property type="entry name" value="Fumarylacetoacetase_C_sf"/>
</dbReference>
<dbReference type="InterPro" id="IPR011234">
    <property type="entry name" value="Fumarylacetoacetase-like_C"/>
</dbReference>